<evidence type="ECO:0000259" key="14">
    <source>
        <dbReference type="Pfam" id="PF02775"/>
    </source>
</evidence>
<feature type="binding site" evidence="11">
    <location>
        <position position="463"/>
    </location>
    <ligand>
        <name>Mg(2+)</name>
        <dbReference type="ChEBI" id="CHEBI:18420"/>
    </ligand>
</feature>
<dbReference type="FunFam" id="3.40.50.970:FF:000024">
    <property type="entry name" value="Pyruvate decarboxylase isozyme"/>
    <property type="match status" value="1"/>
</dbReference>
<comment type="caution">
    <text evidence="16">The sequence shown here is derived from an EMBL/GenBank/DDBJ whole genome shotgun (WGS) entry which is preliminary data.</text>
</comment>
<evidence type="ECO:0000256" key="6">
    <source>
        <dbReference type="ARBA" id="ARBA00022723"/>
    </source>
</evidence>
<dbReference type="InterPro" id="IPR011766">
    <property type="entry name" value="TPP_enzyme_TPP-bd"/>
</dbReference>
<dbReference type="GO" id="GO:0004737">
    <property type="term" value="F:pyruvate decarboxylase activity"/>
    <property type="evidence" value="ECO:0007669"/>
    <property type="project" value="TreeGrafter"/>
</dbReference>
<keyword evidence="10" id="KW-0456">Lyase</keyword>
<dbReference type="InterPro" id="IPR047213">
    <property type="entry name" value="TPP_PYR_PDC_IPDC-like"/>
</dbReference>
<evidence type="ECO:0000256" key="4">
    <source>
        <dbReference type="ARBA" id="ARBA00007812"/>
    </source>
</evidence>
<dbReference type="CDD" id="cd02005">
    <property type="entry name" value="TPP_PDC_IPDC"/>
    <property type="match status" value="1"/>
</dbReference>
<sequence>MEQQQSVGDYLFSCLKDEGVTDIFGVPGDYNFSLLDTLEVFEGVSFINSRNELNAGYAADAYARLKGLGALITTFGVGELSACNAIAGAYSEHVGLIHIVGAPKSSIQEKQESVHHTFMNGDFAVFQQTYESLCAYSVEITPKNARLEIKKAIAIAKHERRPVYMKIAIDDVTKTISSRSSTYCKEDSEDPTSLNEALMHIKERLEKAKNPLMLVDMKVNRWGMEKDVLALAEHLQIPVASLLHGKGVFPETHPQFIGMYSGAFGNEEVTHIVEAADCILAIGALWSDVNLAKHTVKIKQENIIDIQPDMIKIEDECYLGVRMDTVVQHMCTWSHDRSLRIAVPPRLYDEPKGQAHEPLQAAYYYHYIQEMIEEGDIIVTETGTFAYGMAEVRLQKDVNYLAQPGWQSIGYATPATFGACIAERDKRVLLFTGDGSLQLTVQEISSMLRNGCTPILFILNNKGYTIEKYLNVETPIQKQPYNDIPEWNYIKSVDFFGGDAFAVQVETNGQFKEAVEAAATLCQEKLCIIEMIITDPLDAPPYLMKMREHLKEQQN</sequence>
<evidence type="ECO:0000256" key="7">
    <source>
        <dbReference type="ARBA" id="ARBA00022793"/>
    </source>
</evidence>
<feature type="domain" description="Thiamine pyrophosphate enzyme central" evidence="13">
    <location>
        <begin position="201"/>
        <end position="314"/>
    </location>
</feature>
<evidence type="ECO:0000259" key="13">
    <source>
        <dbReference type="Pfam" id="PF00205"/>
    </source>
</evidence>
<evidence type="ECO:0000256" key="10">
    <source>
        <dbReference type="ARBA" id="ARBA00023239"/>
    </source>
</evidence>
<dbReference type="PATRIC" id="fig|1196324.3.peg.1223"/>
<gene>
    <name evidence="16" type="ORF">A374_06001</name>
</gene>
<evidence type="ECO:0000256" key="5">
    <source>
        <dbReference type="ARBA" id="ARBA00020054"/>
    </source>
</evidence>
<feature type="domain" description="Thiamine pyrophosphate enzyme N-terminal TPP-binding" evidence="15">
    <location>
        <begin position="6"/>
        <end position="116"/>
    </location>
</feature>
<keyword evidence="6 11" id="KW-0479">Metal-binding</keyword>
<dbReference type="Pfam" id="PF02775">
    <property type="entry name" value="TPP_enzyme_C"/>
    <property type="match status" value="1"/>
</dbReference>
<dbReference type="PANTHER" id="PTHR43452:SF30">
    <property type="entry name" value="PYRUVATE DECARBOXYLASE ISOZYME 1-RELATED"/>
    <property type="match status" value="1"/>
</dbReference>
<comment type="similarity">
    <text evidence="4 12">Belongs to the TPP enzyme family.</text>
</comment>
<comment type="cofactor">
    <cofactor evidence="1">
        <name>a metal cation</name>
        <dbReference type="ChEBI" id="CHEBI:25213"/>
    </cofactor>
</comment>
<organism evidence="16 17">
    <name type="scientific">Fictibacillus macauensis ZFHKF-1</name>
    <dbReference type="NCBI Taxonomy" id="1196324"/>
    <lineage>
        <taxon>Bacteria</taxon>
        <taxon>Bacillati</taxon>
        <taxon>Bacillota</taxon>
        <taxon>Bacilli</taxon>
        <taxon>Bacillales</taxon>
        <taxon>Fictibacillaceae</taxon>
        <taxon>Fictibacillus</taxon>
    </lineage>
</organism>
<feature type="domain" description="Thiamine pyrophosphate enzyme TPP-binding" evidence="14">
    <location>
        <begin position="386"/>
        <end position="530"/>
    </location>
</feature>
<dbReference type="Gene3D" id="3.40.50.970">
    <property type="match status" value="2"/>
</dbReference>
<dbReference type="CDD" id="cd07038">
    <property type="entry name" value="TPP_PYR_PDC_IPDC_like"/>
    <property type="match status" value="1"/>
</dbReference>
<dbReference type="Gene3D" id="3.40.50.1220">
    <property type="entry name" value="TPP-binding domain"/>
    <property type="match status" value="1"/>
</dbReference>
<evidence type="ECO:0000256" key="2">
    <source>
        <dbReference type="ARBA" id="ARBA00001964"/>
    </source>
</evidence>
<evidence type="ECO:0000256" key="12">
    <source>
        <dbReference type="RuleBase" id="RU362132"/>
    </source>
</evidence>
<protein>
    <recommendedName>
        <fullName evidence="5">Alpha-keto-acid decarboxylase</fullName>
    </recommendedName>
</protein>
<evidence type="ECO:0000313" key="16">
    <source>
        <dbReference type="EMBL" id="EIT86492.1"/>
    </source>
</evidence>
<keyword evidence="17" id="KW-1185">Reference proteome</keyword>
<dbReference type="InterPro" id="IPR029061">
    <property type="entry name" value="THDP-binding"/>
</dbReference>
<accession>I8AKX9</accession>
<dbReference type="Pfam" id="PF02776">
    <property type="entry name" value="TPP_enzyme_N"/>
    <property type="match status" value="1"/>
</dbReference>
<dbReference type="InterPro" id="IPR012001">
    <property type="entry name" value="Thiamin_PyroP_enz_TPP-bd_dom"/>
</dbReference>
<comment type="cofactor">
    <cofactor evidence="2">
        <name>thiamine diphosphate</name>
        <dbReference type="ChEBI" id="CHEBI:58937"/>
    </cofactor>
</comment>
<keyword evidence="9 12" id="KW-0786">Thiamine pyrophosphate</keyword>
<evidence type="ECO:0000256" key="3">
    <source>
        <dbReference type="ARBA" id="ARBA00002938"/>
    </source>
</evidence>
<evidence type="ECO:0000259" key="15">
    <source>
        <dbReference type="Pfam" id="PF02776"/>
    </source>
</evidence>
<dbReference type="GO" id="GO:0000949">
    <property type="term" value="P:aromatic amino acid family catabolic process to alcohol via Ehrlich pathway"/>
    <property type="evidence" value="ECO:0007669"/>
    <property type="project" value="TreeGrafter"/>
</dbReference>
<dbReference type="SUPFAM" id="SSF52467">
    <property type="entry name" value="DHS-like NAD/FAD-binding domain"/>
    <property type="match status" value="1"/>
</dbReference>
<evidence type="ECO:0000256" key="8">
    <source>
        <dbReference type="ARBA" id="ARBA00022842"/>
    </source>
</evidence>
<comment type="function">
    <text evidence="3">Decarboxylates branched-chain and aromatic alpha-keto acids to aldehydes.</text>
</comment>
<dbReference type="STRING" id="1196324.A374_06001"/>
<evidence type="ECO:0000256" key="1">
    <source>
        <dbReference type="ARBA" id="ARBA00001920"/>
    </source>
</evidence>
<keyword evidence="7" id="KW-0210">Decarboxylase</keyword>
<dbReference type="InterPro" id="IPR047214">
    <property type="entry name" value="TPP_PDC_IPDC"/>
</dbReference>
<evidence type="ECO:0000256" key="9">
    <source>
        <dbReference type="ARBA" id="ARBA00023052"/>
    </source>
</evidence>
<dbReference type="AlphaFoldDB" id="I8AKX9"/>
<comment type="cofactor">
    <cofactor evidence="11">
        <name>Mg(2+)</name>
        <dbReference type="ChEBI" id="CHEBI:18420"/>
    </cofactor>
    <text evidence="11">Binds 1 Mg(2+) per subunit.</text>
</comment>
<feature type="binding site" evidence="11">
    <location>
        <position position="461"/>
    </location>
    <ligand>
        <name>Mg(2+)</name>
        <dbReference type="ChEBI" id="CHEBI:18420"/>
    </ligand>
</feature>
<name>I8AKX9_9BACL</name>
<dbReference type="Pfam" id="PF00205">
    <property type="entry name" value="TPP_enzyme_M"/>
    <property type="match status" value="1"/>
</dbReference>
<dbReference type="InterPro" id="IPR029035">
    <property type="entry name" value="DHS-like_NAD/FAD-binding_dom"/>
</dbReference>
<evidence type="ECO:0000313" key="17">
    <source>
        <dbReference type="Proteomes" id="UP000004080"/>
    </source>
</evidence>
<dbReference type="SUPFAM" id="SSF52518">
    <property type="entry name" value="Thiamin diphosphate-binding fold (THDP-binding)"/>
    <property type="match status" value="2"/>
</dbReference>
<dbReference type="eggNOG" id="COG3961">
    <property type="taxonomic scope" value="Bacteria"/>
</dbReference>
<dbReference type="GO" id="GO:0030976">
    <property type="term" value="F:thiamine pyrophosphate binding"/>
    <property type="evidence" value="ECO:0007669"/>
    <property type="project" value="InterPro"/>
</dbReference>
<dbReference type="GO" id="GO:0005829">
    <property type="term" value="C:cytosol"/>
    <property type="evidence" value="ECO:0007669"/>
    <property type="project" value="TreeGrafter"/>
</dbReference>
<reference evidence="16 17" key="1">
    <citation type="journal article" date="2012" name="J. Bacteriol.">
        <title>Genome of Bacillus macauensis ZFHKF-1, a Long-Chain-Forming Bacterium.</title>
        <authorList>
            <person name="Cai L."/>
            <person name="Zhang T."/>
        </authorList>
    </citation>
    <scope>NUCLEOTIDE SEQUENCE [LARGE SCALE GENOMIC DNA]</scope>
    <source>
        <strain evidence="16 17">ZFHKF-1</strain>
    </source>
</reference>
<dbReference type="EMBL" id="AKKV01000021">
    <property type="protein sequence ID" value="EIT86492.1"/>
    <property type="molecule type" value="Genomic_DNA"/>
</dbReference>
<dbReference type="PANTHER" id="PTHR43452">
    <property type="entry name" value="PYRUVATE DECARBOXYLASE"/>
    <property type="match status" value="1"/>
</dbReference>
<keyword evidence="8 11" id="KW-0460">Magnesium</keyword>
<dbReference type="Proteomes" id="UP000004080">
    <property type="component" value="Unassembled WGS sequence"/>
</dbReference>
<feature type="binding site" evidence="11">
    <location>
        <position position="434"/>
    </location>
    <ligand>
        <name>Mg(2+)</name>
        <dbReference type="ChEBI" id="CHEBI:18420"/>
    </ligand>
</feature>
<proteinExistence type="inferred from homology"/>
<dbReference type="InterPro" id="IPR012110">
    <property type="entry name" value="PDC/IPDC-like"/>
</dbReference>
<evidence type="ECO:0000256" key="11">
    <source>
        <dbReference type="PIRSR" id="PIRSR036565-2"/>
    </source>
</evidence>
<dbReference type="GO" id="GO:0000287">
    <property type="term" value="F:magnesium ion binding"/>
    <property type="evidence" value="ECO:0007669"/>
    <property type="project" value="InterPro"/>
</dbReference>
<dbReference type="PIRSF" id="PIRSF036565">
    <property type="entry name" value="Pyruvt_ip_decrb"/>
    <property type="match status" value="1"/>
</dbReference>
<dbReference type="RefSeq" id="WP_007201297.1">
    <property type="nucleotide sequence ID" value="NZ_AKKV01000021.1"/>
</dbReference>
<dbReference type="InterPro" id="IPR012000">
    <property type="entry name" value="Thiamin_PyroP_enz_cen_dom"/>
</dbReference>